<evidence type="ECO:0000313" key="4">
    <source>
        <dbReference type="Proteomes" id="UP000292858"/>
    </source>
</evidence>
<gene>
    <name evidence="1 3" type="primary">gatC</name>
    <name evidence="3" type="ORF">ETP66_04235</name>
</gene>
<dbReference type="GO" id="GO:0006450">
    <property type="term" value="P:regulation of translational fidelity"/>
    <property type="evidence" value="ECO:0007669"/>
    <property type="project" value="InterPro"/>
</dbReference>
<dbReference type="InterPro" id="IPR003837">
    <property type="entry name" value="GatC"/>
</dbReference>
<evidence type="ECO:0000256" key="2">
    <source>
        <dbReference type="SAM" id="MobiDB-lite"/>
    </source>
</evidence>
<comment type="similarity">
    <text evidence="1">Belongs to the GatC family.</text>
</comment>
<comment type="catalytic activity">
    <reaction evidence="1">
        <text>L-glutamyl-tRNA(Gln) + L-glutamine + ATP + H2O = L-glutaminyl-tRNA(Gln) + L-glutamate + ADP + phosphate + H(+)</text>
        <dbReference type="Rhea" id="RHEA:17521"/>
        <dbReference type="Rhea" id="RHEA-COMP:9681"/>
        <dbReference type="Rhea" id="RHEA-COMP:9684"/>
        <dbReference type="ChEBI" id="CHEBI:15377"/>
        <dbReference type="ChEBI" id="CHEBI:15378"/>
        <dbReference type="ChEBI" id="CHEBI:29985"/>
        <dbReference type="ChEBI" id="CHEBI:30616"/>
        <dbReference type="ChEBI" id="CHEBI:43474"/>
        <dbReference type="ChEBI" id="CHEBI:58359"/>
        <dbReference type="ChEBI" id="CHEBI:78520"/>
        <dbReference type="ChEBI" id="CHEBI:78521"/>
        <dbReference type="ChEBI" id="CHEBI:456216"/>
    </reaction>
</comment>
<keyword evidence="1" id="KW-0547">Nucleotide-binding</keyword>
<comment type="subunit">
    <text evidence="1">Heterotrimer of A, B and C subunits.</text>
</comment>
<dbReference type="Pfam" id="PF02686">
    <property type="entry name" value="GatC"/>
    <property type="match status" value="1"/>
</dbReference>
<dbReference type="GO" id="GO:0006412">
    <property type="term" value="P:translation"/>
    <property type="evidence" value="ECO:0007669"/>
    <property type="project" value="UniProtKB-UniRule"/>
</dbReference>
<sequence>MAGMELSPELLRKLEGLAKIRLSSEEEALLLEDLRRILEFVDSLPRVEEVEEPEAQGRLREDEPWPSLSPEEALSVAPEREAGFFRVPRVLE</sequence>
<organism evidence="3 4">
    <name type="scientific">Thermus thermamylovorans</name>
    <dbReference type="NCBI Taxonomy" id="2509362"/>
    <lineage>
        <taxon>Bacteria</taxon>
        <taxon>Thermotogati</taxon>
        <taxon>Deinococcota</taxon>
        <taxon>Deinococci</taxon>
        <taxon>Thermales</taxon>
        <taxon>Thermaceae</taxon>
        <taxon>Thermus</taxon>
    </lineage>
</organism>
<keyword evidence="1" id="KW-0067">ATP-binding</keyword>
<dbReference type="NCBIfam" id="TIGR00135">
    <property type="entry name" value="gatC"/>
    <property type="match status" value="1"/>
</dbReference>
<dbReference type="EC" id="6.3.5.-" evidence="1"/>
<dbReference type="SUPFAM" id="SSF141000">
    <property type="entry name" value="Glu-tRNAGln amidotransferase C subunit"/>
    <property type="match status" value="1"/>
</dbReference>
<dbReference type="HAMAP" id="MF_00122">
    <property type="entry name" value="GatC"/>
    <property type="match status" value="1"/>
</dbReference>
<comment type="function">
    <text evidence="1">Allows the formation of correctly charged Asn-tRNA(Asn) or Gln-tRNA(Gln) through the transamidation of misacylated Asp-tRNA(Asn) or Glu-tRNA(Gln) in organisms which lack either or both of asparaginyl-tRNA or glutaminyl-tRNA synthetases. The reaction takes place in the presence of glutamine and ATP through an activated phospho-Asp-tRNA(Asn) or phospho-Glu-tRNA(Gln).</text>
</comment>
<feature type="region of interest" description="Disordered" evidence="2">
    <location>
        <begin position="48"/>
        <end position="73"/>
    </location>
</feature>
<dbReference type="OrthoDB" id="26171at2"/>
<protein>
    <recommendedName>
        <fullName evidence="1">Aspartyl/glutamyl-tRNA(Asn/Gln) amidotransferase subunit C</fullName>
        <shortName evidence="1">Asp/Glu-ADT subunit C</shortName>
        <ecNumber evidence="1">6.3.5.-</ecNumber>
    </recommendedName>
</protein>
<dbReference type="EMBL" id="SIJL01000004">
    <property type="protein sequence ID" value="TBH20992.1"/>
    <property type="molecule type" value="Genomic_DNA"/>
</dbReference>
<keyword evidence="1" id="KW-0648">Protein biosynthesis</keyword>
<evidence type="ECO:0000256" key="1">
    <source>
        <dbReference type="HAMAP-Rule" id="MF_00122"/>
    </source>
</evidence>
<keyword evidence="4" id="KW-1185">Reference proteome</keyword>
<proteinExistence type="inferred from homology"/>
<keyword evidence="3" id="KW-0808">Transferase</keyword>
<dbReference type="GO" id="GO:0050566">
    <property type="term" value="F:asparaginyl-tRNA synthase (glutamine-hydrolyzing) activity"/>
    <property type="evidence" value="ECO:0007669"/>
    <property type="project" value="RHEA"/>
</dbReference>
<evidence type="ECO:0000313" key="3">
    <source>
        <dbReference type="EMBL" id="TBH20992.1"/>
    </source>
</evidence>
<dbReference type="Gene3D" id="1.10.20.60">
    <property type="entry name" value="Glu-tRNAGln amidotransferase C subunit, N-terminal domain"/>
    <property type="match status" value="1"/>
</dbReference>
<dbReference type="Proteomes" id="UP000292858">
    <property type="component" value="Unassembled WGS sequence"/>
</dbReference>
<dbReference type="GO" id="GO:0050567">
    <property type="term" value="F:glutaminyl-tRNA synthase (glutamine-hydrolyzing) activity"/>
    <property type="evidence" value="ECO:0007669"/>
    <property type="project" value="UniProtKB-UniRule"/>
</dbReference>
<dbReference type="GO" id="GO:0005524">
    <property type="term" value="F:ATP binding"/>
    <property type="evidence" value="ECO:0007669"/>
    <property type="project" value="UniProtKB-KW"/>
</dbReference>
<comment type="caution">
    <text evidence="3">The sequence shown here is derived from an EMBL/GenBank/DDBJ whole genome shotgun (WGS) entry which is preliminary data.</text>
</comment>
<keyword evidence="1" id="KW-0436">Ligase</keyword>
<accession>A0A4Q9B7A7</accession>
<dbReference type="InterPro" id="IPR036113">
    <property type="entry name" value="Asp/Glu-ADT_sf_sub_c"/>
</dbReference>
<reference evidence="3 4" key="1">
    <citation type="submission" date="2019-02" db="EMBL/GenBank/DDBJ databases">
        <title>Thermus sp. a novel from hot spring.</title>
        <authorList>
            <person name="Zhao Z."/>
        </authorList>
    </citation>
    <scope>NUCLEOTIDE SEQUENCE [LARGE SCALE GENOMIC DNA]</scope>
    <source>
        <strain evidence="3 4">CFH 72773T</strain>
    </source>
</reference>
<dbReference type="GO" id="GO:0016740">
    <property type="term" value="F:transferase activity"/>
    <property type="evidence" value="ECO:0007669"/>
    <property type="project" value="UniProtKB-KW"/>
</dbReference>
<name>A0A4Q9B7A7_9DEIN</name>
<comment type="catalytic activity">
    <reaction evidence="1">
        <text>L-aspartyl-tRNA(Asn) + L-glutamine + ATP + H2O = L-asparaginyl-tRNA(Asn) + L-glutamate + ADP + phosphate + 2 H(+)</text>
        <dbReference type="Rhea" id="RHEA:14513"/>
        <dbReference type="Rhea" id="RHEA-COMP:9674"/>
        <dbReference type="Rhea" id="RHEA-COMP:9677"/>
        <dbReference type="ChEBI" id="CHEBI:15377"/>
        <dbReference type="ChEBI" id="CHEBI:15378"/>
        <dbReference type="ChEBI" id="CHEBI:29985"/>
        <dbReference type="ChEBI" id="CHEBI:30616"/>
        <dbReference type="ChEBI" id="CHEBI:43474"/>
        <dbReference type="ChEBI" id="CHEBI:58359"/>
        <dbReference type="ChEBI" id="CHEBI:78515"/>
        <dbReference type="ChEBI" id="CHEBI:78516"/>
        <dbReference type="ChEBI" id="CHEBI:456216"/>
    </reaction>
</comment>
<dbReference type="AlphaFoldDB" id="A0A4Q9B7A7"/>